<dbReference type="GO" id="GO:0016020">
    <property type="term" value="C:membrane"/>
    <property type="evidence" value="ECO:0007669"/>
    <property type="project" value="UniProtKB-SubCell"/>
</dbReference>
<comment type="subcellular location">
    <subcellularLocation>
        <location evidence="1">Membrane</location>
        <topology evidence="1">Multi-pass membrane protein</topology>
    </subcellularLocation>
</comment>
<evidence type="ECO:0000259" key="8">
    <source>
        <dbReference type="Pfam" id="PF20684"/>
    </source>
</evidence>
<feature type="transmembrane region" description="Helical" evidence="7">
    <location>
        <begin position="128"/>
        <end position="152"/>
    </location>
</feature>
<feature type="region of interest" description="Disordered" evidence="6">
    <location>
        <begin position="441"/>
        <end position="463"/>
    </location>
</feature>
<evidence type="ECO:0000256" key="3">
    <source>
        <dbReference type="ARBA" id="ARBA00022989"/>
    </source>
</evidence>
<proteinExistence type="inferred from homology"/>
<evidence type="ECO:0000313" key="9">
    <source>
        <dbReference type="EMBL" id="KAK2776560.1"/>
    </source>
</evidence>
<evidence type="ECO:0000256" key="4">
    <source>
        <dbReference type="ARBA" id="ARBA00023136"/>
    </source>
</evidence>
<feature type="transmembrane region" description="Helical" evidence="7">
    <location>
        <begin position="253"/>
        <end position="273"/>
    </location>
</feature>
<evidence type="ECO:0000256" key="5">
    <source>
        <dbReference type="ARBA" id="ARBA00038359"/>
    </source>
</evidence>
<keyword evidence="4 7" id="KW-0472">Membrane</keyword>
<dbReference type="Pfam" id="PF20684">
    <property type="entry name" value="Fung_rhodopsin"/>
    <property type="match status" value="1"/>
</dbReference>
<evidence type="ECO:0000256" key="6">
    <source>
        <dbReference type="SAM" id="MobiDB-lite"/>
    </source>
</evidence>
<dbReference type="PANTHER" id="PTHR33048">
    <property type="entry name" value="PTH11-LIKE INTEGRAL MEMBRANE PROTEIN (AFU_ORTHOLOGUE AFUA_5G11245)"/>
    <property type="match status" value="1"/>
</dbReference>
<keyword evidence="2 7" id="KW-0812">Transmembrane</keyword>
<dbReference type="EMBL" id="VYYT01000026">
    <property type="protein sequence ID" value="KAK2776560.1"/>
    <property type="molecule type" value="Genomic_DNA"/>
</dbReference>
<feature type="transmembrane region" description="Helical" evidence="7">
    <location>
        <begin position="164"/>
        <end position="186"/>
    </location>
</feature>
<keyword evidence="10" id="KW-1185">Reference proteome</keyword>
<evidence type="ECO:0000256" key="2">
    <source>
        <dbReference type="ARBA" id="ARBA00022692"/>
    </source>
</evidence>
<evidence type="ECO:0000256" key="7">
    <source>
        <dbReference type="SAM" id="Phobius"/>
    </source>
</evidence>
<gene>
    <name evidence="9" type="ORF">CKAH01_12333</name>
</gene>
<evidence type="ECO:0000256" key="1">
    <source>
        <dbReference type="ARBA" id="ARBA00004141"/>
    </source>
</evidence>
<accession>A0AAD9YVD7</accession>
<protein>
    <recommendedName>
        <fullName evidence="8">Rhodopsin domain-containing protein</fullName>
    </recommendedName>
</protein>
<comment type="caution">
    <text evidence="9">The sequence shown here is derived from an EMBL/GenBank/DDBJ whole genome shotgun (WGS) entry which is preliminary data.</text>
</comment>
<name>A0AAD9YVD7_COLKA</name>
<organism evidence="9 10">
    <name type="scientific">Colletotrichum kahawae</name>
    <name type="common">Coffee berry disease fungus</name>
    <dbReference type="NCBI Taxonomy" id="34407"/>
    <lineage>
        <taxon>Eukaryota</taxon>
        <taxon>Fungi</taxon>
        <taxon>Dikarya</taxon>
        <taxon>Ascomycota</taxon>
        <taxon>Pezizomycotina</taxon>
        <taxon>Sordariomycetes</taxon>
        <taxon>Hypocreomycetidae</taxon>
        <taxon>Glomerellales</taxon>
        <taxon>Glomerellaceae</taxon>
        <taxon>Colletotrichum</taxon>
        <taxon>Colletotrichum gloeosporioides species complex</taxon>
    </lineage>
</organism>
<feature type="transmembrane region" description="Helical" evidence="7">
    <location>
        <begin position="223"/>
        <end position="241"/>
    </location>
</feature>
<dbReference type="PANTHER" id="PTHR33048:SF47">
    <property type="entry name" value="INTEGRAL MEMBRANE PROTEIN-RELATED"/>
    <property type="match status" value="1"/>
</dbReference>
<dbReference type="InterPro" id="IPR049326">
    <property type="entry name" value="Rhodopsin_dom_fungi"/>
</dbReference>
<dbReference type="InterPro" id="IPR052337">
    <property type="entry name" value="SAT4-like"/>
</dbReference>
<evidence type="ECO:0000313" key="10">
    <source>
        <dbReference type="Proteomes" id="UP001281614"/>
    </source>
</evidence>
<feature type="transmembrane region" description="Helical" evidence="7">
    <location>
        <begin position="62"/>
        <end position="81"/>
    </location>
</feature>
<dbReference type="Proteomes" id="UP001281614">
    <property type="component" value="Unassembled WGS sequence"/>
</dbReference>
<dbReference type="AlphaFoldDB" id="A0AAD9YVD7"/>
<feature type="domain" description="Rhodopsin" evidence="8">
    <location>
        <begin position="46"/>
        <end position="316"/>
    </location>
</feature>
<comment type="similarity">
    <text evidence="5">Belongs to the SAT4 family.</text>
</comment>
<feature type="transmembrane region" description="Helical" evidence="7">
    <location>
        <begin position="29"/>
        <end position="50"/>
    </location>
</feature>
<keyword evidence="3 7" id="KW-1133">Transmembrane helix</keyword>
<reference evidence="9" key="1">
    <citation type="submission" date="2023-02" db="EMBL/GenBank/DDBJ databases">
        <title>Colletotrichum kahawae CIFC_Que2 genome sequencing and assembly.</title>
        <authorList>
            <person name="Baroncelli R."/>
        </authorList>
    </citation>
    <scope>NUCLEOTIDE SEQUENCE</scope>
    <source>
        <strain evidence="9">CIFC_Que2</strain>
    </source>
</reference>
<sequence>MYGNLTRAGEFPSHYTDEGLPFENRKSTIVAVIASGLVVAWFCVGLRIFVRVRIVRAPGWDDVVVLLALFAGSTSAIGLALGTNYGLGHPFKEVPDSDREMFFLVSRARPLVAMPLRQYDLGSHLEQLFYMSNASFSTSNVLVKVSILLQYLRLFQDRMRNLRVATTVLIVIVSMWGFTFSFMAWFPCFPVQQFYRLGSESNCYGYGSTNSMEVYNVVVSSNATNMALDFIILVLPIPLLFSDDTIRRTKLGLMGLLFIGVLINVIAGGRIVANRATSDREPDPTKSFPTIILLGETENRLSLALASIPVFWPVVTKTWNNFIYVTREVKVESTSREFPNQMELGRVSPGDYHGGMARVTTEDETTEAGLRHPGRLGEMDRYVRQLISPFAETQKDDSTTLTTELSRSFTEELEGHNLDFETLPEMARSRGPSMNVESRGPPIAIGGQTTTHGQFNVRDTENV</sequence>